<keyword evidence="4" id="KW-1185">Reference proteome</keyword>
<proteinExistence type="predicted"/>
<dbReference type="Pfam" id="PF00168">
    <property type="entry name" value="C2"/>
    <property type="match status" value="1"/>
</dbReference>
<evidence type="ECO:0000259" key="2">
    <source>
        <dbReference type="PROSITE" id="PS50004"/>
    </source>
</evidence>
<feature type="region of interest" description="Disordered" evidence="1">
    <location>
        <begin position="1"/>
        <end position="81"/>
    </location>
</feature>
<evidence type="ECO:0000313" key="4">
    <source>
        <dbReference type="Proteomes" id="UP001301769"/>
    </source>
</evidence>
<name>A0AAN6YFD1_9PEZI</name>
<evidence type="ECO:0000256" key="1">
    <source>
        <dbReference type="SAM" id="MobiDB-lite"/>
    </source>
</evidence>
<dbReference type="SUPFAM" id="SSF49562">
    <property type="entry name" value="C2 domain (Calcium/lipid-binding domain, CaLB)"/>
    <property type="match status" value="1"/>
</dbReference>
<reference evidence="3" key="1">
    <citation type="journal article" date="2023" name="Mol. Phylogenet. Evol.">
        <title>Genome-scale phylogeny and comparative genomics of the fungal order Sordariales.</title>
        <authorList>
            <person name="Hensen N."/>
            <person name="Bonometti L."/>
            <person name="Westerberg I."/>
            <person name="Brannstrom I.O."/>
            <person name="Guillou S."/>
            <person name="Cros-Aarteil S."/>
            <person name="Calhoun S."/>
            <person name="Haridas S."/>
            <person name="Kuo A."/>
            <person name="Mondo S."/>
            <person name="Pangilinan J."/>
            <person name="Riley R."/>
            <person name="LaButti K."/>
            <person name="Andreopoulos B."/>
            <person name="Lipzen A."/>
            <person name="Chen C."/>
            <person name="Yan M."/>
            <person name="Daum C."/>
            <person name="Ng V."/>
            <person name="Clum A."/>
            <person name="Steindorff A."/>
            <person name="Ohm R.A."/>
            <person name="Martin F."/>
            <person name="Silar P."/>
            <person name="Natvig D.O."/>
            <person name="Lalanne C."/>
            <person name="Gautier V."/>
            <person name="Ament-Velasquez S.L."/>
            <person name="Kruys A."/>
            <person name="Hutchinson M.I."/>
            <person name="Powell A.J."/>
            <person name="Barry K."/>
            <person name="Miller A.N."/>
            <person name="Grigoriev I.V."/>
            <person name="Debuchy R."/>
            <person name="Gladieux P."/>
            <person name="Hiltunen Thoren M."/>
            <person name="Johannesson H."/>
        </authorList>
    </citation>
    <scope>NUCLEOTIDE SEQUENCE</scope>
    <source>
        <strain evidence="3">PSN293</strain>
    </source>
</reference>
<feature type="compositionally biased region" description="Low complexity" evidence="1">
    <location>
        <begin position="35"/>
        <end position="47"/>
    </location>
</feature>
<organism evidence="3 4">
    <name type="scientific">Rhypophila decipiens</name>
    <dbReference type="NCBI Taxonomy" id="261697"/>
    <lineage>
        <taxon>Eukaryota</taxon>
        <taxon>Fungi</taxon>
        <taxon>Dikarya</taxon>
        <taxon>Ascomycota</taxon>
        <taxon>Pezizomycotina</taxon>
        <taxon>Sordariomycetes</taxon>
        <taxon>Sordariomycetidae</taxon>
        <taxon>Sordariales</taxon>
        <taxon>Naviculisporaceae</taxon>
        <taxon>Rhypophila</taxon>
    </lineage>
</organism>
<sequence>MLGNPNDSGHGFSEPPTGAGLGASNSIRPHSDNRATTATISTSVSSTDRGSASGTKETLSVSESSATVNSRSQPENLGTKTKLFPISDPSKHLVFLSEAFPYIPDNLGRYSCPIGVLRLLIIKASGLTNFNRAGNPNSFVSVNGKSIRSGSHQKCNLVAYDNPSPRYNEVLYITIHNFQGKLTMGVHDPARGESTHQSLGTVTIDPLDYISQSQEGEYVSHRRTDRRQLDLSGRLCGTLEFEVSFYPCVRLVTKSEDSPNVPQELIAAQRLPSKVFIGFNESLSYKSGVLFFKLDWGSKPPENAALYVEDLTSPYYRFNSRQGFTSGTFYIGSCFVRDVRVGRIVVAN</sequence>
<gene>
    <name evidence="3" type="ORF">QBC37DRAFT_37959</name>
</gene>
<dbReference type="InterPro" id="IPR000008">
    <property type="entry name" value="C2_dom"/>
</dbReference>
<reference evidence="3" key="2">
    <citation type="submission" date="2023-05" db="EMBL/GenBank/DDBJ databases">
        <authorList>
            <consortium name="Lawrence Berkeley National Laboratory"/>
            <person name="Steindorff A."/>
            <person name="Hensen N."/>
            <person name="Bonometti L."/>
            <person name="Westerberg I."/>
            <person name="Brannstrom I.O."/>
            <person name="Guillou S."/>
            <person name="Cros-Aarteil S."/>
            <person name="Calhoun S."/>
            <person name="Haridas S."/>
            <person name="Kuo A."/>
            <person name="Mondo S."/>
            <person name="Pangilinan J."/>
            <person name="Riley R."/>
            <person name="Labutti K."/>
            <person name="Andreopoulos B."/>
            <person name="Lipzen A."/>
            <person name="Chen C."/>
            <person name="Yanf M."/>
            <person name="Daum C."/>
            <person name="Ng V."/>
            <person name="Clum A."/>
            <person name="Ohm R."/>
            <person name="Martin F."/>
            <person name="Silar P."/>
            <person name="Natvig D."/>
            <person name="Lalanne C."/>
            <person name="Gautier V."/>
            <person name="Ament-Velasquez S.L."/>
            <person name="Kruys A."/>
            <person name="Hutchinson M.I."/>
            <person name="Powell A.J."/>
            <person name="Barry K."/>
            <person name="Miller A.N."/>
            <person name="Grigoriev I.V."/>
            <person name="Debuchy R."/>
            <person name="Gladieux P."/>
            <person name="Thoren M.H."/>
            <person name="Johannesson H."/>
        </authorList>
    </citation>
    <scope>NUCLEOTIDE SEQUENCE</scope>
    <source>
        <strain evidence="3">PSN293</strain>
    </source>
</reference>
<dbReference type="PANTHER" id="PTHR46980">
    <property type="entry name" value="TRICALBIN-1-RELATED"/>
    <property type="match status" value="1"/>
</dbReference>
<feature type="compositionally biased region" description="Polar residues" evidence="1">
    <location>
        <begin position="48"/>
        <end position="79"/>
    </location>
</feature>
<dbReference type="AlphaFoldDB" id="A0AAN6YFD1"/>
<evidence type="ECO:0000313" key="3">
    <source>
        <dbReference type="EMBL" id="KAK4217586.1"/>
    </source>
</evidence>
<accession>A0AAN6YFD1</accession>
<dbReference type="InterPro" id="IPR052455">
    <property type="entry name" value="Tricalbin_domain"/>
</dbReference>
<comment type="caution">
    <text evidence="3">The sequence shown here is derived from an EMBL/GenBank/DDBJ whole genome shotgun (WGS) entry which is preliminary data.</text>
</comment>
<dbReference type="PROSITE" id="PS50004">
    <property type="entry name" value="C2"/>
    <property type="match status" value="1"/>
</dbReference>
<dbReference type="Proteomes" id="UP001301769">
    <property type="component" value="Unassembled WGS sequence"/>
</dbReference>
<dbReference type="InterPro" id="IPR035892">
    <property type="entry name" value="C2_domain_sf"/>
</dbReference>
<dbReference type="PANTHER" id="PTHR46980:SF2">
    <property type="entry name" value="TRICALBIN-1-RELATED"/>
    <property type="match status" value="1"/>
</dbReference>
<feature type="domain" description="C2" evidence="2">
    <location>
        <begin position="97"/>
        <end position="220"/>
    </location>
</feature>
<dbReference type="Gene3D" id="2.60.40.150">
    <property type="entry name" value="C2 domain"/>
    <property type="match status" value="1"/>
</dbReference>
<protein>
    <recommendedName>
        <fullName evidence="2">C2 domain-containing protein</fullName>
    </recommendedName>
</protein>
<dbReference type="EMBL" id="MU858058">
    <property type="protein sequence ID" value="KAK4217586.1"/>
    <property type="molecule type" value="Genomic_DNA"/>
</dbReference>